<dbReference type="RefSeq" id="XP_020083917.1">
    <property type="nucleotide sequence ID" value="XM_020228328.1"/>
</dbReference>
<evidence type="ECO:0000256" key="1">
    <source>
        <dbReference type="ARBA" id="ARBA00003982"/>
    </source>
</evidence>
<gene>
    <name evidence="11" type="primary">LOC109707203</name>
    <name evidence="8" type="ORF">ACMD2_02340</name>
</gene>
<dbReference type="Pfam" id="PF00009">
    <property type="entry name" value="GTP_EFTU"/>
    <property type="match status" value="1"/>
</dbReference>
<dbReference type="CDD" id="cd01883">
    <property type="entry name" value="EF1_alpha"/>
    <property type="match status" value="1"/>
</dbReference>
<evidence type="ECO:0000313" key="9">
    <source>
        <dbReference type="Proteomes" id="UP000092600"/>
    </source>
</evidence>
<dbReference type="InterPro" id="IPR000795">
    <property type="entry name" value="T_Tr_GTP-bd_dom"/>
</dbReference>
<sequence length="542" mass="59567">MEEAPMVEIAPHPPALADDGEPSEWSGDADETMDGDPAHVSAAAGEGEALAPSSHPPPQDVKEIQTGLQSLQLETKGKDKEVAATAEAEEHNETEEDKKRHLNVVFIGHVDAGKSTTGGQILFLSGQVDDRTIQKYEKEAKDKSRESWYMAYIMDTNEEERVKGKTVEVGRAHFETESTRFTILDAPGHKSYVPNMISGASQADIGVLVISARKGEFETGYEKGGQTREHVLLAKTLGVAKLVVVVNKMDDPTVKWCKERYDEIETKMAPFLKASGYNVKKDVQFLPISGLMGINMKTRVDKSICNWWNGPCLFEVLDTIEVPLRDPKGPVRMPIIDKYKDMGTVVMGKIESGTIREGDSLLVMPNKANVKVLAVYCDENKVRRAGPAENVRVKLAGVEEEDILSGFVLSSVTNPVGAVFEFHAQLQILELLDNAIFTAGYKAVLHIHSIVEECEIVELIEEIDMKKKKDADPKKKKPKRKPLFVKNGAVVVCRIQVNNLICIENFSDFPQLGRFTLRTEGKTVAVGKVVALPPAGSSAFAA</sequence>
<dbReference type="GeneID" id="109707203"/>
<comment type="function">
    <text evidence="1">This protein promotes the GTP-dependent binding of aminoacyl-tRNA to the A-site of ribosomes during protein biosynthesis.</text>
</comment>
<evidence type="ECO:0000313" key="10">
    <source>
        <dbReference type="Proteomes" id="UP000515123"/>
    </source>
</evidence>
<dbReference type="PROSITE" id="PS51722">
    <property type="entry name" value="G_TR_2"/>
    <property type="match status" value="1"/>
</dbReference>
<dbReference type="STRING" id="4615.A0A199VC66"/>
<dbReference type="InterPro" id="IPR054696">
    <property type="entry name" value="GTP-eEF1A_C"/>
</dbReference>
<feature type="region of interest" description="Disordered" evidence="6">
    <location>
        <begin position="1"/>
        <end position="62"/>
    </location>
</feature>
<dbReference type="Gene3D" id="2.40.30.10">
    <property type="entry name" value="Translation factors"/>
    <property type="match status" value="2"/>
</dbReference>
<dbReference type="CDD" id="cd04089">
    <property type="entry name" value="eRF3_II"/>
    <property type="match status" value="1"/>
</dbReference>
<dbReference type="InterPro" id="IPR027417">
    <property type="entry name" value="P-loop_NTPase"/>
</dbReference>
<evidence type="ECO:0000256" key="2">
    <source>
        <dbReference type="ARBA" id="ARBA00007249"/>
    </source>
</evidence>
<dbReference type="InterPro" id="IPR009001">
    <property type="entry name" value="Transl_elong_EF1A/Init_IF2_C"/>
</dbReference>
<dbReference type="GO" id="GO:0005525">
    <property type="term" value="F:GTP binding"/>
    <property type="evidence" value="ECO:0007669"/>
    <property type="project" value="UniProtKB-KW"/>
</dbReference>
<proteinExistence type="inferred from homology"/>
<keyword evidence="4" id="KW-0547">Nucleotide-binding</keyword>
<dbReference type="InterPro" id="IPR009000">
    <property type="entry name" value="Transl_B-barrel_sf"/>
</dbReference>
<reference evidence="11" key="2">
    <citation type="submission" date="2025-04" db="UniProtKB">
        <authorList>
            <consortium name="RefSeq"/>
        </authorList>
    </citation>
    <scope>IDENTIFICATION</scope>
    <source>
        <tissue evidence="11">Leaf</tissue>
    </source>
</reference>
<reference evidence="8 9" key="1">
    <citation type="journal article" date="2016" name="DNA Res.">
        <title>The draft genome of MD-2 pineapple using hybrid error correction of long reads.</title>
        <authorList>
            <person name="Redwan R.M."/>
            <person name="Saidin A."/>
            <person name="Kumar S.V."/>
        </authorList>
    </citation>
    <scope>NUCLEOTIDE SEQUENCE [LARGE SCALE GENOMIC DNA]</scope>
    <source>
        <strain evidence="9">cv. MD2</strain>
        <tissue evidence="8">Leaf</tissue>
    </source>
</reference>
<dbReference type="Proteomes" id="UP000515123">
    <property type="component" value="Linkage group 3"/>
</dbReference>
<dbReference type="Pfam" id="PF22594">
    <property type="entry name" value="GTP-eEF1A_C"/>
    <property type="match status" value="1"/>
</dbReference>
<dbReference type="PANTHER" id="PTHR23115">
    <property type="entry name" value="TRANSLATION FACTOR"/>
    <property type="match status" value="1"/>
</dbReference>
<keyword evidence="3" id="KW-0488">Methylation</keyword>
<dbReference type="InterPro" id="IPR050100">
    <property type="entry name" value="TRAFAC_GTPase_members"/>
</dbReference>
<dbReference type="FunFam" id="2.40.30.10:FF:000024">
    <property type="entry name" value="Eukaryotic peptide chain release factor GTP-binding subunit ERF3A"/>
    <property type="match status" value="1"/>
</dbReference>
<protein>
    <submittedName>
        <fullName evidence="8 11">Eukaryotic peptide chain release factor GTP-binding subunit ERF3A</fullName>
    </submittedName>
</protein>
<dbReference type="InterPro" id="IPR031157">
    <property type="entry name" value="G_TR_CS"/>
</dbReference>
<keyword evidence="5" id="KW-0342">GTP-binding</keyword>
<dbReference type="SUPFAM" id="SSF50465">
    <property type="entry name" value="EF-Tu/eEF-1alpha/eIF2-gamma C-terminal domain"/>
    <property type="match status" value="1"/>
</dbReference>
<dbReference type="EMBL" id="LSRQ01002333">
    <property type="protein sequence ID" value="OAY74603.1"/>
    <property type="molecule type" value="Genomic_DNA"/>
</dbReference>
<dbReference type="SUPFAM" id="SSF52540">
    <property type="entry name" value="P-loop containing nucleoside triphosphate hydrolases"/>
    <property type="match status" value="1"/>
</dbReference>
<dbReference type="PRINTS" id="PR00315">
    <property type="entry name" value="ELONGATNFCT"/>
</dbReference>
<name>A0A199VC66_ANACO</name>
<dbReference type="GO" id="GO:0003924">
    <property type="term" value="F:GTPase activity"/>
    <property type="evidence" value="ECO:0007669"/>
    <property type="project" value="InterPro"/>
</dbReference>
<organism evidence="8 9">
    <name type="scientific">Ananas comosus</name>
    <name type="common">Pineapple</name>
    <name type="synonym">Ananas ananas</name>
    <dbReference type="NCBI Taxonomy" id="4615"/>
    <lineage>
        <taxon>Eukaryota</taxon>
        <taxon>Viridiplantae</taxon>
        <taxon>Streptophyta</taxon>
        <taxon>Embryophyta</taxon>
        <taxon>Tracheophyta</taxon>
        <taxon>Spermatophyta</taxon>
        <taxon>Magnoliopsida</taxon>
        <taxon>Liliopsida</taxon>
        <taxon>Poales</taxon>
        <taxon>Bromeliaceae</taxon>
        <taxon>Bromelioideae</taxon>
        <taxon>Ananas</taxon>
    </lineage>
</organism>
<keyword evidence="10" id="KW-1185">Reference proteome</keyword>
<dbReference type="AlphaFoldDB" id="A0A199VC66"/>
<comment type="similarity">
    <text evidence="2">Belongs to the TRAFAC class translation factor GTPase superfamily. Classic translation factor GTPase family. EF-Tu/EF-1A subfamily.</text>
</comment>
<evidence type="ECO:0000313" key="11">
    <source>
        <dbReference type="RefSeq" id="XP_020083917.1"/>
    </source>
</evidence>
<dbReference type="Gramene" id="Aco014018.1.mrna1">
    <property type="protein sequence ID" value="Aco014018.1.mrna1"/>
    <property type="gene ID" value="Aco014018.1.path1"/>
</dbReference>
<evidence type="ECO:0000313" key="8">
    <source>
        <dbReference type="EMBL" id="OAY74603.1"/>
    </source>
</evidence>
<evidence type="ECO:0000259" key="7">
    <source>
        <dbReference type="PROSITE" id="PS51722"/>
    </source>
</evidence>
<dbReference type="InterPro" id="IPR004161">
    <property type="entry name" value="EFTu-like_2"/>
</dbReference>
<dbReference type="Proteomes" id="UP000092600">
    <property type="component" value="Unassembled WGS sequence"/>
</dbReference>
<evidence type="ECO:0000256" key="3">
    <source>
        <dbReference type="ARBA" id="ARBA00022481"/>
    </source>
</evidence>
<dbReference type="SUPFAM" id="SSF50447">
    <property type="entry name" value="Translation proteins"/>
    <property type="match status" value="1"/>
</dbReference>
<dbReference type="Gene3D" id="3.40.50.300">
    <property type="entry name" value="P-loop containing nucleotide triphosphate hydrolases"/>
    <property type="match status" value="1"/>
</dbReference>
<evidence type="ECO:0000256" key="4">
    <source>
        <dbReference type="ARBA" id="ARBA00022741"/>
    </source>
</evidence>
<dbReference type="CDD" id="cd03704">
    <property type="entry name" value="eRF3_C_III"/>
    <property type="match status" value="1"/>
</dbReference>
<dbReference type="FunFam" id="3.40.50.300:FF:000862">
    <property type="entry name" value="Eukaryotic peptide chain release factor GTP-binding subunit ERF3A"/>
    <property type="match status" value="1"/>
</dbReference>
<feature type="compositionally biased region" description="Acidic residues" evidence="6">
    <location>
        <begin position="18"/>
        <end position="34"/>
    </location>
</feature>
<dbReference type="FunFam" id="2.40.30.10:FF:000077">
    <property type="entry name" value="Putative translation elongation/initiation factor family protein"/>
    <property type="match status" value="1"/>
</dbReference>
<accession>A0A199VC66</accession>
<dbReference type="OrthoDB" id="342024at2759"/>
<dbReference type="Pfam" id="PF03144">
    <property type="entry name" value="GTP_EFTU_D2"/>
    <property type="match status" value="1"/>
</dbReference>
<evidence type="ECO:0000256" key="5">
    <source>
        <dbReference type="ARBA" id="ARBA00023134"/>
    </source>
</evidence>
<evidence type="ECO:0000256" key="6">
    <source>
        <dbReference type="SAM" id="MobiDB-lite"/>
    </source>
</evidence>
<feature type="domain" description="Tr-type G" evidence="7">
    <location>
        <begin position="99"/>
        <end position="328"/>
    </location>
</feature>
<dbReference type="PROSITE" id="PS00301">
    <property type="entry name" value="G_TR_1"/>
    <property type="match status" value="1"/>
</dbReference>